<reference evidence="1" key="1">
    <citation type="journal article" date="2021" name="PeerJ">
        <title>Extensive microbial diversity within the chicken gut microbiome revealed by metagenomics and culture.</title>
        <authorList>
            <person name="Gilroy R."/>
            <person name="Ravi A."/>
            <person name="Getino M."/>
            <person name="Pursley I."/>
            <person name="Horton D.L."/>
            <person name="Alikhan N.F."/>
            <person name="Baker D."/>
            <person name="Gharbi K."/>
            <person name="Hall N."/>
            <person name="Watson M."/>
            <person name="Adriaenssens E.M."/>
            <person name="Foster-Nyarko E."/>
            <person name="Jarju S."/>
            <person name="Secka A."/>
            <person name="Antonio M."/>
            <person name="Oren A."/>
            <person name="Chaudhuri R.R."/>
            <person name="La Ragione R."/>
            <person name="Hildebrand F."/>
            <person name="Pallen M.J."/>
        </authorList>
    </citation>
    <scope>NUCLEOTIDE SEQUENCE</scope>
    <source>
        <strain evidence="1">ChiHjej12B11-16260</strain>
    </source>
</reference>
<name>A0A9D1VSF7_9BACT</name>
<evidence type="ECO:0000313" key="1">
    <source>
        <dbReference type="EMBL" id="HIX45720.1"/>
    </source>
</evidence>
<protein>
    <submittedName>
        <fullName evidence="1">T9SS type A sorting domain-containing protein</fullName>
    </submittedName>
</protein>
<dbReference type="Proteomes" id="UP000824246">
    <property type="component" value="Unassembled WGS sequence"/>
</dbReference>
<dbReference type="Gene3D" id="2.60.120.200">
    <property type="match status" value="2"/>
</dbReference>
<sequence>MHNLPYIIKTTTIFLLLGTILAQAQTKEFPVLAGHLLYTDYIEGNDRGSIAALAPESSDTIETLLPSEATLYSYHSFFTDSCFVCPSIRYDENNQSYILYEFFDTRNWQHVKNLRLTNSPYYLPYSAVYLPEEKNLFMLCYISDMEHYSWVTISAKNYIISRRAECPEGDECFALCLSSDGTIYGFSRDGYLCSIDRNNYTVKRLFQVKVAGDQMQASYYDPTRHAIYRSISTDDKCTLYRYDLIAEEERAIRSYNSVTAIHALVLDSLRNELRIPAAVRDLNVTFQDHNAVQTGTIYFIAPTTDMQSHALSSYLRAIISIDQVEADTIILQAGQPYYIPFVFPTGEHTLSLQTYNEYGKGALSHTRFFSGYDYPLPIKEIDITTELPIIRLQWERPEAMHNGILNTDVLRYRVTRYPDLVTISDTTLCEAADSLPPVPGSYYYGITAYIPSYEAEESFTEPFYYDCIIEPPYHVTRWNGNMLDAFTIEDTNNDGYTWQLFTPTSGKTGICYRYHTVNKADDRLYTPALRLKQDTLYEARLYLHAGAKEFAENFSAYITYAPCGNMASQHTLQDIAVQSDESRCYRFSFSVPTDTLYNLCIHCHSEPNRYMLHLDSLSIAATGLATVPDSVTDFTLSQGYHNRNIVSISCKAPQLTAGGDTLASLSRIEVYRNDTLVHTIEAPERETTYWFTDSVTHIGRYRYTAVAVNEAGSGIPAYRDIVLGACDIPYRHDFSLGIGFCTVVDNNRDNNTWHLYTDRIMGCIRYLSSETKPADDWLVTPPLHLTDTMRYEVHCRCCAGLSLYPESLRIALGRTPYPDDMSYTIKVLKDFNFINDSTIIMPFDIAAAGHYYIGIQACSDADSYAILIRDIAVQEYDPAAVTIPRAEAPVRIWGGKGCMTALTSDGVRATIYDVTGRRIMEKRLSPGHTQWDMPTGVYIVQVDDAFTFKIVVL</sequence>
<organism evidence="1 2">
    <name type="scientific">Candidatus Barnesiella excrementipullorum</name>
    <dbReference type="NCBI Taxonomy" id="2838479"/>
    <lineage>
        <taxon>Bacteria</taxon>
        <taxon>Pseudomonadati</taxon>
        <taxon>Bacteroidota</taxon>
        <taxon>Bacteroidia</taxon>
        <taxon>Bacteroidales</taxon>
        <taxon>Barnesiellaceae</taxon>
        <taxon>Barnesiella</taxon>
    </lineage>
</organism>
<reference evidence="1" key="2">
    <citation type="submission" date="2021-04" db="EMBL/GenBank/DDBJ databases">
        <authorList>
            <person name="Gilroy R."/>
        </authorList>
    </citation>
    <scope>NUCLEOTIDE SEQUENCE</scope>
    <source>
        <strain evidence="1">ChiHjej12B11-16260</strain>
    </source>
</reference>
<dbReference type="AlphaFoldDB" id="A0A9D1VSF7"/>
<dbReference type="SUPFAM" id="SSF69322">
    <property type="entry name" value="Tricorn protease domain 2"/>
    <property type="match status" value="1"/>
</dbReference>
<dbReference type="EMBL" id="DXFB01000151">
    <property type="protein sequence ID" value="HIX45720.1"/>
    <property type="molecule type" value="Genomic_DNA"/>
</dbReference>
<comment type="caution">
    <text evidence="1">The sequence shown here is derived from an EMBL/GenBank/DDBJ whole genome shotgun (WGS) entry which is preliminary data.</text>
</comment>
<gene>
    <name evidence="1" type="ORF">H9982_05825</name>
</gene>
<accession>A0A9D1VSF7</accession>
<proteinExistence type="predicted"/>
<evidence type="ECO:0000313" key="2">
    <source>
        <dbReference type="Proteomes" id="UP000824246"/>
    </source>
</evidence>